<sequence length="171" mass="19511">MYNPNMHSTYWDIREAISAQYPDYKWNFDALPFGLTTINFGPQTVCDDHIDDTDNAFGLAPTRSFGPFDYKKGGHLVFPSLKLAVQFCQGTEAWIPTAMLPHANTQIGEDETRYSVTSYNSGGMSEWVYRGGLSKRGWLKYLKDKSRALEEAGLDVERPGILRERLFPQWT</sequence>
<dbReference type="AlphaFoldDB" id="A0A0D7B128"/>
<dbReference type="Proteomes" id="UP000054007">
    <property type="component" value="Unassembled WGS sequence"/>
</dbReference>
<organism evidence="1 2">
    <name type="scientific">Cylindrobasidium torrendii FP15055 ss-10</name>
    <dbReference type="NCBI Taxonomy" id="1314674"/>
    <lineage>
        <taxon>Eukaryota</taxon>
        <taxon>Fungi</taxon>
        <taxon>Dikarya</taxon>
        <taxon>Basidiomycota</taxon>
        <taxon>Agaricomycotina</taxon>
        <taxon>Agaricomycetes</taxon>
        <taxon>Agaricomycetidae</taxon>
        <taxon>Agaricales</taxon>
        <taxon>Marasmiineae</taxon>
        <taxon>Physalacriaceae</taxon>
        <taxon>Cylindrobasidium</taxon>
    </lineage>
</organism>
<evidence type="ECO:0000313" key="2">
    <source>
        <dbReference type="Proteomes" id="UP000054007"/>
    </source>
</evidence>
<dbReference type="STRING" id="1314674.A0A0D7B128"/>
<proteinExistence type="predicted"/>
<dbReference type="OrthoDB" id="3253621at2759"/>
<reference evidence="1 2" key="1">
    <citation type="journal article" date="2015" name="Fungal Genet. Biol.">
        <title>Evolution of novel wood decay mechanisms in Agaricales revealed by the genome sequences of Fistulina hepatica and Cylindrobasidium torrendii.</title>
        <authorList>
            <person name="Floudas D."/>
            <person name="Held B.W."/>
            <person name="Riley R."/>
            <person name="Nagy L.G."/>
            <person name="Koehler G."/>
            <person name="Ransdell A.S."/>
            <person name="Younus H."/>
            <person name="Chow J."/>
            <person name="Chiniquy J."/>
            <person name="Lipzen A."/>
            <person name="Tritt A."/>
            <person name="Sun H."/>
            <person name="Haridas S."/>
            <person name="LaButti K."/>
            <person name="Ohm R.A."/>
            <person name="Kues U."/>
            <person name="Blanchette R.A."/>
            <person name="Grigoriev I.V."/>
            <person name="Minto R.E."/>
            <person name="Hibbett D.S."/>
        </authorList>
    </citation>
    <scope>NUCLEOTIDE SEQUENCE [LARGE SCALE GENOMIC DNA]</scope>
    <source>
        <strain evidence="1 2">FP15055 ss-10</strain>
    </source>
</reference>
<protein>
    <submittedName>
        <fullName evidence="1">Uncharacterized protein</fullName>
    </submittedName>
</protein>
<evidence type="ECO:0000313" key="1">
    <source>
        <dbReference type="EMBL" id="KIY63864.1"/>
    </source>
</evidence>
<name>A0A0D7B128_9AGAR</name>
<dbReference type="Gene3D" id="3.60.130.30">
    <property type="match status" value="1"/>
</dbReference>
<gene>
    <name evidence="1" type="ORF">CYLTODRAFT_121272</name>
</gene>
<keyword evidence="2" id="KW-1185">Reference proteome</keyword>
<dbReference type="EMBL" id="KN880668">
    <property type="protein sequence ID" value="KIY63864.1"/>
    <property type="molecule type" value="Genomic_DNA"/>
</dbReference>
<accession>A0A0D7B128</accession>